<organism evidence="1 2">
    <name type="scientific">Dendrobium catenatum</name>
    <dbReference type="NCBI Taxonomy" id="906689"/>
    <lineage>
        <taxon>Eukaryota</taxon>
        <taxon>Viridiplantae</taxon>
        <taxon>Streptophyta</taxon>
        <taxon>Embryophyta</taxon>
        <taxon>Tracheophyta</taxon>
        <taxon>Spermatophyta</taxon>
        <taxon>Magnoliopsida</taxon>
        <taxon>Liliopsida</taxon>
        <taxon>Asparagales</taxon>
        <taxon>Orchidaceae</taxon>
        <taxon>Epidendroideae</taxon>
        <taxon>Malaxideae</taxon>
        <taxon>Dendrobiinae</taxon>
        <taxon>Dendrobium</taxon>
    </lineage>
</organism>
<dbReference type="AlphaFoldDB" id="A0A2I0WSC4"/>
<keyword evidence="2" id="KW-1185">Reference proteome</keyword>
<reference evidence="1 2" key="2">
    <citation type="journal article" date="2017" name="Nature">
        <title>The Apostasia genome and the evolution of orchids.</title>
        <authorList>
            <person name="Zhang G.Q."/>
            <person name="Liu K.W."/>
            <person name="Li Z."/>
            <person name="Lohaus R."/>
            <person name="Hsiao Y.Y."/>
            <person name="Niu S.C."/>
            <person name="Wang J.Y."/>
            <person name="Lin Y.C."/>
            <person name="Xu Q."/>
            <person name="Chen L.J."/>
            <person name="Yoshida K."/>
            <person name="Fujiwara S."/>
            <person name="Wang Z.W."/>
            <person name="Zhang Y.Q."/>
            <person name="Mitsuda N."/>
            <person name="Wang M."/>
            <person name="Liu G.H."/>
            <person name="Pecoraro L."/>
            <person name="Huang H.X."/>
            <person name="Xiao X.J."/>
            <person name="Lin M."/>
            <person name="Wu X.Y."/>
            <person name="Wu W.L."/>
            <person name="Chen Y.Y."/>
            <person name="Chang S.B."/>
            <person name="Sakamoto S."/>
            <person name="Ohme-Takagi M."/>
            <person name="Yagi M."/>
            <person name="Zeng S.J."/>
            <person name="Shen C.Y."/>
            <person name="Yeh C.M."/>
            <person name="Luo Y.B."/>
            <person name="Tsai W.C."/>
            <person name="Van de Peer Y."/>
            <person name="Liu Z.J."/>
        </authorList>
    </citation>
    <scope>NUCLEOTIDE SEQUENCE [LARGE SCALE GENOMIC DNA]</scope>
    <source>
        <tissue evidence="1">The whole plant</tissue>
    </source>
</reference>
<evidence type="ECO:0000313" key="2">
    <source>
        <dbReference type="Proteomes" id="UP000233837"/>
    </source>
</evidence>
<dbReference type="EMBL" id="KZ502450">
    <property type="protein sequence ID" value="PKU78537.1"/>
    <property type="molecule type" value="Genomic_DNA"/>
</dbReference>
<name>A0A2I0WSC4_9ASPA</name>
<sequence>MNQANGFGGRVVAGFDHVCSTGIRVGRQEGSCGYVSVRTRVSKLTGPIVKIRVWGVWRWRGRRRLIGGSRLKQVGARELMCEIAAAWRDGRVRRKKRTR</sequence>
<proteinExistence type="predicted"/>
<evidence type="ECO:0000313" key="1">
    <source>
        <dbReference type="EMBL" id="PKU78537.1"/>
    </source>
</evidence>
<protein>
    <submittedName>
        <fullName evidence="1">Uncharacterized protein</fullName>
    </submittedName>
</protein>
<reference evidence="1 2" key="1">
    <citation type="journal article" date="2016" name="Sci. Rep.">
        <title>The Dendrobium catenatum Lindl. genome sequence provides insights into polysaccharide synthase, floral development and adaptive evolution.</title>
        <authorList>
            <person name="Zhang G.Q."/>
            <person name="Xu Q."/>
            <person name="Bian C."/>
            <person name="Tsai W.C."/>
            <person name="Yeh C.M."/>
            <person name="Liu K.W."/>
            <person name="Yoshida K."/>
            <person name="Zhang L.S."/>
            <person name="Chang S.B."/>
            <person name="Chen F."/>
            <person name="Shi Y."/>
            <person name="Su Y.Y."/>
            <person name="Zhang Y.Q."/>
            <person name="Chen L.J."/>
            <person name="Yin Y."/>
            <person name="Lin M."/>
            <person name="Huang H."/>
            <person name="Deng H."/>
            <person name="Wang Z.W."/>
            <person name="Zhu S.L."/>
            <person name="Zhao X."/>
            <person name="Deng C."/>
            <person name="Niu S.C."/>
            <person name="Huang J."/>
            <person name="Wang M."/>
            <person name="Liu G.H."/>
            <person name="Yang H.J."/>
            <person name="Xiao X.J."/>
            <person name="Hsiao Y.Y."/>
            <person name="Wu W.L."/>
            <person name="Chen Y.Y."/>
            <person name="Mitsuda N."/>
            <person name="Ohme-Takagi M."/>
            <person name="Luo Y.B."/>
            <person name="Van de Peer Y."/>
            <person name="Liu Z.J."/>
        </authorList>
    </citation>
    <scope>NUCLEOTIDE SEQUENCE [LARGE SCALE GENOMIC DNA]</scope>
    <source>
        <tissue evidence="1">The whole plant</tissue>
    </source>
</reference>
<accession>A0A2I0WSC4</accession>
<dbReference type="Proteomes" id="UP000233837">
    <property type="component" value="Unassembled WGS sequence"/>
</dbReference>
<gene>
    <name evidence="1" type="ORF">MA16_Dca015818</name>
</gene>